<reference evidence="3" key="1">
    <citation type="journal article" date="2019" name="Int. J. Syst. Evol. Microbiol.">
        <title>The Global Catalogue of Microorganisms (GCM) 10K type strain sequencing project: providing services to taxonomists for standard genome sequencing and annotation.</title>
        <authorList>
            <consortium name="The Broad Institute Genomics Platform"/>
            <consortium name="The Broad Institute Genome Sequencing Center for Infectious Disease"/>
            <person name="Wu L."/>
            <person name="Ma J."/>
        </authorList>
    </citation>
    <scope>NUCLEOTIDE SEQUENCE [LARGE SCALE GENOMIC DNA]</scope>
    <source>
        <strain evidence="3">CCUG 56752</strain>
    </source>
</reference>
<keyword evidence="3" id="KW-1185">Reference proteome</keyword>
<sequence>MKPLTKLYLKTFLLTGIPYGLIMIGFDLLDGEGFRLWKFVFLTFFFGITMSLILVSFHKYRLKKNGVQELTNENLGVTQTKEIKTKLGRAELIKKLKTDPIIGKMKMKETENGIALKTDITWKSWGEEIKIVLKSESESDFEYQISSSPKLKTTIVDYGKNHQNLNRIESVIKNIA</sequence>
<keyword evidence="1" id="KW-0812">Transmembrane</keyword>
<protein>
    <submittedName>
        <fullName evidence="2">Uncharacterized protein</fullName>
    </submittedName>
</protein>
<gene>
    <name evidence="2" type="ORF">ACFQ0R_11865</name>
</gene>
<comment type="caution">
    <text evidence="2">The sequence shown here is derived from an EMBL/GenBank/DDBJ whole genome shotgun (WGS) entry which is preliminary data.</text>
</comment>
<keyword evidence="1" id="KW-1133">Transmembrane helix</keyword>
<proteinExistence type="predicted"/>
<evidence type="ECO:0000313" key="2">
    <source>
        <dbReference type="EMBL" id="MFD0933295.1"/>
    </source>
</evidence>
<dbReference type="Proteomes" id="UP001597049">
    <property type="component" value="Unassembled WGS sequence"/>
</dbReference>
<keyword evidence="1" id="KW-0472">Membrane</keyword>
<dbReference type="RefSeq" id="WP_379658600.1">
    <property type="nucleotide sequence ID" value="NZ_JBHTIV010000019.1"/>
</dbReference>
<dbReference type="EMBL" id="JBHTIV010000019">
    <property type="protein sequence ID" value="MFD0933295.1"/>
    <property type="molecule type" value="Genomic_DNA"/>
</dbReference>
<feature type="transmembrane region" description="Helical" evidence="1">
    <location>
        <begin position="7"/>
        <end position="29"/>
    </location>
</feature>
<evidence type="ECO:0000313" key="3">
    <source>
        <dbReference type="Proteomes" id="UP001597049"/>
    </source>
</evidence>
<organism evidence="2 3">
    <name type="scientific">Psychroflexus salinarum</name>
    <dbReference type="NCBI Taxonomy" id="546024"/>
    <lineage>
        <taxon>Bacteria</taxon>
        <taxon>Pseudomonadati</taxon>
        <taxon>Bacteroidota</taxon>
        <taxon>Flavobacteriia</taxon>
        <taxon>Flavobacteriales</taxon>
        <taxon>Flavobacteriaceae</taxon>
        <taxon>Psychroflexus</taxon>
    </lineage>
</organism>
<feature type="transmembrane region" description="Helical" evidence="1">
    <location>
        <begin position="35"/>
        <end position="55"/>
    </location>
</feature>
<name>A0ABW3GRY5_9FLAO</name>
<accession>A0ABW3GRY5</accession>
<evidence type="ECO:0000256" key="1">
    <source>
        <dbReference type="SAM" id="Phobius"/>
    </source>
</evidence>